<comment type="caution">
    <text evidence="3">The sequence shown here is derived from an EMBL/GenBank/DDBJ whole genome shotgun (WGS) entry which is preliminary data.</text>
</comment>
<organism evidence="3 4">
    <name type="scientific">Pseudomonas amygdali pv. morsprunorum</name>
    <dbReference type="NCBI Taxonomy" id="129138"/>
    <lineage>
        <taxon>Bacteria</taxon>
        <taxon>Pseudomonadati</taxon>
        <taxon>Pseudomonadota</taxon>
        <taxon>Gammaproteobacteria</taxon>
        <taxon>Pseudomonadales</taxon>
        <taxon>Pseudomonadaceae</taxon>
        <taxon>Pseudomonas</taxon>
        <taxon>Pseudomonas amygdali</taxon>
    </lineage>
</organism>
<protein>
    <submittedName>
        <fullName evidence="3">Uncharacterized protein</fullName>
    </submittedName>
</protein>
<evidence type="ECO:0000256" key="1">
    <source>
        <dbReference type="ARBA" id="ARBA00023172"/>
    </source>
</evidence>
<evidence type="ECO:0000256" key="2">
    <source>
        <dbReference type="SAM" id="Coils"/>
    </source>
</evidence>
<evidence type="ECO:0000313" key="3">
    <source>
        <dbReference type="EMBL" id="RML52175.1"/>
    </source>
</evidence>
<feature type="non-terminal residue" evidence="3">
    <location>
        <position position="1020"/>
    </location>
</feature>
<accession>A0A3M2WLT0</accession>
<gene>
    <name evidence="3" type="ORF">ALQ94_05489</name>
</gene>
<name>A0A3M2WLT0_PSEA0</name>
<dbReference type="GO" id="GO:0006310">
    <property type="term" value="P:DNA recombination"/>
    <property type="evidence" value="ECO:0007669"/>
    <property type="project" value="UniProtKB-KW"/>
</dbReference>
<dbReference type="Proteomes" id="UP000277952">
    <property type="component" value="Unassembled WGS sequence"/>
</dbReference>
<dbReference type="Gene3D" id="1.10.443.10">
    <property type="entry name" value="Intergrase catalytic core"/>
    <property type="match status" value="1"/>
</dbReference>
<dbReference type="GO" id="GO:0003677">
    <property type="term" value="F:DNA binding"/>
    <property type="evidence" value="ECO:0007669"/>
    <property type="project" value="InterPro"/>
</dbReference>
<dbReference type="CDD" id="cd00397">
    <property type="entry name" value="DNA_BRE_C"/>
    <property type="match status" value="1"/>
</dbReference>
<dbReference type="SUPFAM" id="SSF56349">
    <property type="entry name" value="DNA breaking-rejoining enzymes"/>
    <property type="match status" value="1"/>
</dbReference>
<dbReference type="InterPro" id="IPR011010">
    <property type="entry name" value="DNA_brk_join_enz"/>
</dbReference>
<dbReference type="InterPro" id="IPR013762">
    <property type="entry name" value="Integrase-like_cat_sf"/>
</dbReference>
<reference evidence="3 4" key="1">
    <citation type="submission" date="2018-08" db="EMBL/GenBank/DDBJ databases">
        <title>Recombination of ecologically and evolutionarily significant loci maintains genetic cohesion in the Pseudomonas syringae species complex.</title>
        <authorList>
            <person name="Dillon M."/>
            <person name="Thakur S."/>
            <person name="Almeida R.N.D."/>
            <person name="Weir B.S."/>
            <person name="Guttman D.S."/>
        </authorList>
    </citation>
    <scope>NUCLEOTIDE SEQUENCE [LARGE SCALE GENOMIC DNA]</scope>
    <source>
        <strain evidence="3 4">19322</strain>
    </source>
</reference>
<feature type="coiled-coil region" evidence="2">
    <location>
        <begin position="953"/>
        <end position="980"/>
    </location>
</feature>
<dbReference type="AlphaFoldDB" id="A0A3M2WLT0"/>
<sequence>MDAHASRQYQASPRGVGSAMINTSLDQVKFISENQPRSATISSIELINSELRHERGLTPQSFWEETNKTVLEKYAPLEWLDSVQGCGLTQEQVQAAFDLSILGTSNENLERKLFTQATGIENASIRTIRGFKTPLRGLMLCLWRHEYLLLPISFQQGSVSLIVPGLNAHLENFFSEVTMRGNNTNLKTCLKYTLFTLNWHTIEKVDFSEAWAAVSEISKGRKTAPPENYRYNPFRYFRLTSWLEQLHWQHPSVLSADQVKLIQAYTQTIGPSQFGNYNFDTPEQFAEYYAKSHNEKKSIQVGAYIARTREKQKTIRLEGNSPSEIYFANITVKKRAGFQWLHKEGYVGIPVEETTLLSADWLPFLNSYYEFLLGRKIKKHYRKTLLSPIYKLCDYLFGYLPKWRDENPHSSVPIPVRVDDFSAVFFWKRMLPADDPRFQSFGRLPLPLLEAMKLQRDSPASKSFVSAIYDFFQYCIDNHTRLRDAGLYALDEDFANPINLRDSQGSGPRSPGTDKKVLPPFSVGVVRHYVSALDSIGRNLRNLCLSQKITSKKIREISQSEWINLSDLGLEYTLTTNSPLETGKSVEIQINEIPNCYTWFWDNYHSTPESQEQIYTGVPWLSMLRMIAVGLFAGQRIQSSQWLGLDNYKCQHIEGNSYYTALFMMVDKIYPHRTCRLQRYIMDWLDDEADFQTITCSHAPEACWFENDEHSGFPETRWLFRSPFGNTDSPFSDTAYSRYWILILRGVQELWNSLAPEEIHYNFVTKVEQTLAYPRSGAPEYTTPHTPHSLRNTYITWMLERGLAEPSEVMKQVGHRNILQTYHYASGPRPGTDYSMEIADLRIEAFDHELFSDLVGAKPVKASAPDSALRSSLLTDRKQAMEAQRMISLSDGLIETKETGYELIKVVLIEDLGFFDTCICVLNGRCTAAVLAIIKGPRRCGMCPFAVYALDHLEGINARMRQLQRHIKSVETKISQLEAAGETEIMIRSYREDKGLSTVEFSGYEQVVNLMNAALVYCLK</sequence>
<dbReference type="EMBL" id="RBNS01000198">
    <property type="protein sequence ID" value="RML52175.1"/>
    <property type="molecule type" value="Genomic_DNA"/>
</dbReference>
<proteinExistence type="predicted"/>
<dbReference type="GO" id="GO:0015074">
    <property type="term" value="P:DNA integration"/>
    <property type="evidence" value="ECO:0007669"/>
    <property type="project" value="InterPro"/>
</dbReference>
<keyword evidence="1" id="KW-0233">DNA recombination</keyword>
<keyword evidence="2" id="KW-0175">Coiled coil</keyword>
<evidence type="ECO:0000313" key="4">
    <source>
        <dbReference type="Proteomes" id="UP000277952"/>
    </source>
</evidence>